<accession>A0A8H7YBG2</accession>
<dbReference type="PANTHER" id="PTHR12064">
    <property type="entry name" value="METAL TRANSPORTER CNNM"/>
    <property type="match status" value="1"/>
</dbReference>
<evidence type="ECO:0008006" key="13">
    <source>
        <dbReference type="Google" id="ProtNLM"/>
    </source>
</evidence>
<dbReference type="PROSITE" id="PS51371">
    <property type="entry name" value="CBS"/>
    <property type="match status" value="1"/>
</dbReference>
<dbReference type="SUPFAM" id="SSF54631">
    <property type="entry name" value="CBS-domain pair"/>
    <property type="match status" value="2"/>
</dbReference>
<evidence type="ECO:0000256" key="5">
    <source>
        <dbReference type="ARBA" id="ARBA00023136"/>
    </source>
</evidence>
<dbReference type="PROSITE" id="PS51846">
    <property type="entry name" value="CNNM"/>
    <property type="match status" value="2"/>
</dbReference>
<dbReference type="FunFam" id="3.10.580.10:FF:000006">
    <property type="entry name" value="DUF21 and CBS domain protein"/>
    <property type="match status" value="2"/>
</dbReference>
<feature type="transmembrane region" description="Helical" evidence="9">
    <location>
        <begin position="559"/>
        <end position="583"/>
    </location>
</feature>
<evidence type="ECO:0000256" key="3">
    <source>
        <dbReference type="ARBA" id="ARBA00022737"/>
    </source>
</evidence>
<evidence type="ECO:0000256" key="2">
    <source>
        <dbReference type="ARBA" id="ARBA00022692"/>
    </source>
</evidence>
<feature type="transmembrane region" description="Helical" evidence="9">
    <location>
        <begin position="135"/>
        <end position="155"/>
    </location>
</feature>
<evidence type="ECO:0000256" key="9">
    <source>
        <dbReference type="SAM" id="Phobius"/>
    </source>
</evidence>
<feature type="transmembrane region" description="Helical" evidence="9">
    <location>
        <begin position="533"/>
        <end position="552"/>
    </location>
</feature>
<evidence type="ECO:0000259" key="11">
    <source>
        <dbReference type="PROSITE" id="PS51846"/>
    </source>
</evidence>
<dbReference type="GO" id="GO:0010960">
    <property type="term" value="P:magnesium ion homeostasis"/>
    <property type="evidence" value="ECO:0007669"/>
    <property type="project" value="InterPro"/>
</dbReference>
<keyword evidence="3" id="KW-0677">Repeat</keyword>
<dbReference type="InterPro" id="IPR000644">
    <property type="entry name" value="CBS_dom"/>
</dbReference>
<dbReference type="GO" id="GO:0030026">
    <property type="term" value="P:intracellular manganese ion homeostasis"/>
    <property type="evidence" value="ECO:0007669"/>
    <property type="project" value="TreeGrafter"/>
</dbReference>
<feature type="region of interest" description="Disordered" evidence="8">
    <location>
        <begin position="799"/>
        <end position="842"/>
    </location>
</feature>
<feature type="compositionally biased region" description="Basic and acidic residues" evidence="8">
    <location>
        <begin position="799"/>
        <end position="808"/>
    </location>
</feature>
<reference evidence="12" key="1">
    <citation type="submission" date="2021-02" db="EMBL/GenBank/DDBJ databases">
        <title>Psilocybe cubensis genome.</title>
        <authorList>
            <person name="Mckernan K.J."/>
            <person name="Crawford S."/>
            <person name="Trippe A."/>
            <person name="Kane L.T."/>
            <person name="Mclaughlin S."/>
        </authorList>
    </citation>
    <scope>NUCLEOTIDE SEQUENCE [LARGE SCALE GENOMIC DNA]</scope>
    <source>
        <strain evidence="12">MGC-MH-2018</strain>
    </source>
</reference>
<dbReference type="InterPro" id="IPR046342">
    <property type="entry name" value="CBS_dom_sf"/>
</dbReference>
<keyword evidence="2 7" id="KW-0812">Transmembrane</keyword>
<feature type="compositionally biased region" description="Polar residues" evidence="8">
    <location>
        <begin position="816"/>
        <end position="835"/>
    </location>
</feature>
<evidence type="ECO:0000256" key="1">
    <source>
        <dbReference type="ARBA" id="ARBA00004141"/>
    </source>
</evidence>
<dbReference type="Gene3D" id="3.10.580.10">
    <property type="entry name" value="CBS-domain"/>
    <property type="match status" value="2"/>
</dbReference>
<evidence type="ECO:0000256" key="8">
    <source>
        <dbReference type="SAM" id="MobiDB-lite"/>
    </source>
</evidence>
<keyword evidence="5 7" id="KW-0472">Membrane</keyword>
<dbReference type="GO" id="GO:0016020">
    <property type="term" value="C:membrane"/>
    <property type="evidence" value="ECO:0007669"/>
    <property type="project" value="UniProtKB-SubCell"/>
</dbReference>
<gene>
    <name evidence="12" type="ORF">JR316_001479</name>
</gene>
<sequence>MAVRRNGLALGVLLIRASIATPYLRPLSNTTSIITMGNGGTERGSREFWYHLAISVVLVLAGGVFAGLTLGLMGLDELHLRVLATSSENLTEKRNAQKVLNLLRRGRHWVLVVLLLSNVIVNESLPIFLDNAIGGGVAAIAISTTAIAPIAYPIAKLLDLVLGADKHQLYKKAELKSFLQFHRAGEEPLRDDELAILNGVLELNTKNIESIMTPLRDVVILSTDDILDETAVAAMLQSGYSRFPVHEAGNPTSFVGLLLIKKLLTYDAKKALPVSSFALSILPEAHPTLNCFQALDYFQTGRAHLLLVSRTPGKAGGAMGVITLEDIIEEIISEEIVDETDQYQSNLTRDKARRSTTSTIMQGIVERRTPIRIRADLGAYDLSTLVAAAVANALITLPLPSSMRLRIPTLVFLLRSAAAFPFFRTTHIPGEDEPAEPGSSEFWTKVFVSIGLVLAGGVFAGQVETLTLGLMGLDDLHLRVLATSSEDLKEKRNAQKVLKLMQKGRHWVLVVLLLGNVIINESLPIFLDSALGGGVAAIVISTAAIVVFGIIPQAVSVRYGLAVGATCAPLVLSMMYIFAPIAWPIAKLLDYVLGAGEHHTYKKAELKSFLQFHRTGEEPLRDDEIAILNGVLELNTKNVETIMTPLKDTVILSADTILDHKAVDAIMLSGYSRFPVHEPGNPLSFVGLLLIKKLLTYDPSKALPVSAFPLGILPEAHPSINCFQALDYFQTGRAHLLLISRTPGVAGGAIGVITLEDVIEEIISEEIVDETDRYEDNQSKRRAKRATTAAVMRGIVERQRRATQDSERTPLLVDTSIPNASQEGNTLYGTTNGVVSESPKDS</sequence>
<dbReference type="EMBL" id="JAFIQS010000001">
    <property type="protein sequence ID" value="KAG5174811.1"/>
    <property type="molecule type" value="Genomic_DNA"/>
</dbReference>
<feature type="domain" description="CNNM transmembrane" evidence="11">
    <location>
        <begin position="44"/>
        <end position="147"/>
    </location>
</feature>
<dbReference type="AlphaFoldDB" id="A0A8H7YBG2"/>
<organism evidence="12">
    <name type="scientific">Psilocybe cubensis</name>
    <name type="common">Psychedelic mushroom</name>
    <name type="synonym">Stropharia cubensis</name>
    <dbReference type="NCBI Taxonomy" id="181762"/>
    <lineage>
        <taxon>Eukaryota</taxon>
        <taxon>Fungi</taxon>
        <taxon>Dikarya</taxon>
        <taxon>Basidiomycota</taxon>
        <taxon>Agaricomycotina</taxon>
        <taxon>Agaricomycetes</taxon>
        <taxon>Agaricomycetidae</taxon>
        <taxon>Agaricales</taxon>
        <taxon>Agaricineae</taxon>
        <taxon>Strophariaceae</taxon>
        <taxon>Psilocybe</taxon>
    </lineage>
</organism>
<feature type="transmembrane region" description="Helical" evidence="9">
    <location>
        <begin position="48"/>
        <end position="73"/>
    </location>
</feature>
<comment type="caution">
    <text evidence="12">The sequence shown here is derived from an EMBL/GenBank/DDBJ whole genome shotgun (WGS) entry which is preliminary data.</text>
</comment>
<dbReference type="Pfam" id="PF01595">
    <property type="entry name" value="CNNM"/>
    <property type="match status" value="2"/>
</dbReference>
<feature type="transmembrane region" description="Helical" evidence="9">
    <location>
        <begin position="377"/>
        <end position="399"/>
    </location>
</feature>
<evidence type="ECO:0000313" key="12">
    <source>
        <dbReference type="EMBL" id="KAG5174811.1"/>
    </source>
</evidence>
<evidence type="ECO:0000256" key="6">
    <source>
        <dbReference type="PROSITE-ProRule" id="PRU00703"/>
    </source>
</evidence>
<dbReference type="InterPro" id="IPR045095">
    <property type="entry name" value="ACDP"/>
</dbReference>
<dbReference type="GO" id="GO:0005737">
    <property type="term" value="C:cytoplasm"/>
    <property type="evidence" value="ECO:0007669"/>
    <property type="project" value="TreeGrafter"/>
</dbReference>
<dbReference type="InterPro" id="IPR002550">
    <property type="entry name" value="CNNM"/>
</dbReference>
<feature type="domain" description="CNNM transmembrane" evidence="11">
    <location>
        <begin position="442"/>
        <end position="624"/>
    </location>
</feature>
<name>A0A8H7YBG2_PSICU</name>
<protein>
    <recommendedName>
        <fullName evidence="13">DUF21-domain-containing protein</fullName>
    </recommendedName>
</protein>
<evidence type="ECO:0000256" key="7">
    <source>
        <dbReference type="PROSITE-ProRule" id="PRU01193"/>
    </source>
</evidence>
<evidence type="ECO:0000259" key="10">
    <source>
        <dbReference type="PROSITE" id="PS51371"/>
    </source>
</evidence>
<keyword evidence="6" id="KW-0129">CBS domain</keyword>
<proteinExistence type="predicted"/>
<evidence type="ECO:0000256" key="4">
    <source>
        <dbReference type="ARBA" id="ARBA00022989"/>
    </source>
</evidence>
<feature type="transmembrane region" description="Helical" evidence="9">
    <location>
        <begin position="506"/>
        <end position="527"/>
    </location>
</feature>
<dbReference type="PANTHER" id="PTHR12064:SF97">
    <property type="entry name" value="METAL TRANSPORTER CNNM-5"/>
    <property type="match status" value="1"/>
</dbReference>
<feature type="domain" description="CBS" evidence="10">
    <location>
        <begin position="212"/>
        <end position="274"/>
    </location>
</feature>
<keyword evidence="4 7" id="KW-1133">Transmembrane helix</keyword>
<comment type="subcellular location">
    <subcellularLocation>
        <location evidence="1">Membrane</location>
        <topology evidence="1">Multi-pass membrane protein</topology>
    </subcellularLocation>
</comment>